<dbReference type="EMBL" id="JAOCZP010000002">
    <property type="protein sequence ID" value="MCT7374963.1"/>
    <property type="molecule type" value="Genomic_DNA"/>
</dbReference>
<dbReference type="Gene3D" id="6.10.250.730">
    <property type="match status" value="1"/>
</dbReference>
<evidence type="ECO:0000313" key="1">
    <source>
        <dbReference type="EMBL" id="MCT7374963.1"/>
    </source>
</evidence>
<reference evidence="1 2" key="1">
    <citation type="submission" date="2022-09" db="EMBL/GenBank/DDBJ databases">
        <title>Chelativorans salina sp. nov., a novel slightly halophilic bacterium isolated from a saline lake sediment enrichment.</title>
        <authorList>
            <person name="Gao L."/>
            <person name="Fang B.-Z."/>
            <person name="Li W.-J."/>
        </authorList>
    </citation>
    <scope>NUCLEOTIDE SEQUENCE [LARGE SCALE GENOMIC DNA]</scope>
    <source>
        <strain evidence="1 2">EGI FJ00035</strain>
    </source>
</reference>
<keyword evidence="2" id="KW-1185">Reference proteome</keyword>
<organism evidence="1 2">
    <name type="scientific">Chelativorans salis</name>
    <dbReference type="NCBI Taxonomy" id="2978478"/>
    <lineage>
        <taxon>Bacteria</taxon>
        <taxon>Pseudomonadati</taxon>
        <taxon>Pseudomonadota</taxon>
        <taxon>Alphaproteobacteria</taxon>
        <taxon>Hyphomicrobiales</taxon>
        <taxon>Phyllobacteriaceae</taxon>
        <taxon>Chelativorans</taxon>
    </lineage>
</organism>
<dbReference type="InterPro" id="IPR010385">
    <property type="entry name" value="DUF982"/>
</dbReference>
<comment type="caution">
    <text evidence="1">The sequence shown here is derived from an EMBL/GenBank/DDBJ whole genome shotgun (WGS) entry which is preliminary data.</text>
</comment>
<dbReference type="RefSeq" id="WP_260901592.1">
    <property type="nucleotide sequence ID" value="NZ_JAOCZP010000002.1"/>
</dbReference>
<name>A0ABT2LKB7_9HYPH</name>
<protein>
    <submittedName>
        <fullName evidence="1">DUF982 domain-containing protein</fullName>
    </submittedName>
</protein>
<dbReference type="Proteomes" id="UP001320831">
    <property type="component" value="Unassembled WGS sequence"/>
</dbReference>
<proteinExistence type="predicted"/>
<dbReference type="Pfam" id="PF06169">
    <property type="entry name" value="DUF982"/>
    <property type="match status" value="1"/>
</dbReference>
<evidence type="ECO:0000313" key="2">
    <source>
        <dbReference type="Proteomes" id="UP001320831"/>
    </source>
</evidence>
<sequence>MDAAQFKLPIRLVPHPHEPVVEIYSAEEALDFLMSWPVQEGGLFERTLAACLAASADPTSTEEARRIFSSFARAVGVIARDVPLDSLYEGERLKQDIQGES</sequence>
<gene>
    <name evidence="1" type="ORF">N5A92_07920</name>
</gene>
<accession>A0ABT2LKB7</accession>